<reference evidence="3 4" key="1">
    <citation type="journal article" date="2014" name="PLoS Genet.">
        <title>Phylogenetically driven sequencing of extremely halophilic archaea reveals strategies for static and dynamic osmo-response.</title>
        <authorList>
            <person name="Becker E.A."/>
            <person name="Seitzer P.M."/>
            <person name="Tritt A."/>
            <person name="Larsen D."/>
            <person name="Krusor M."/>
            <person name="Yao A.I."/>
            <person name="Wu D."/>
            <person name="Madern D."/>
            <person name="Eisen J.A."/>
            <person name="Darling A.E."/>
            <person name="Facciotti M.T."/>
        </authorList>
    </citation>
    <scope>NUCLEOTIDE SEQUENCE [LARGE SCALE GENOMIC DNA]</scope>
    <source>
        <strain evidence="3 4">DSM 10524</strain>
    </source>
</reference>
<evidence type="ECO:0000313" key="3">
    <source>
        <dbReference type="EMBL" id="ELY56267.1"/>
    </source>
</evidence>
<evidence type="ECO:0000259" key="2">
    <source>
        <dbReference type="Pfam" id="PF18545"/>
    </source>
</evidence>
<comment type="caution">
    <text evidence="3">The sequence shown here is derived from an EMBL/GenBank/DDBJ whole genome shotgun (WGS) entry which is preliminary data.</text>
</comment>
<evidence type="ECO:0000256" key="1">
    <source>
        <dbReference type="SAM" id="MobiDB-lite"/>
    </source>
</evidence>
<keyword evidence="4" id="KW-1185">Reference proteome</keyword>
<dbReference type="InterPro" id="IPR040624">
    <property type="entry name" value="HalOD1"/>
</dbReference>
<dbReference type="Pfam" id="PF18545">
    <property type="entry name" value="HalOD1"/>
    <property type="match status" value="1"/>
</dbReference>
<name>L9X3S4_9EURY</name>
<accession>L9X3S4</accession>
<dbReference type="eggNOG" id="arCOG08928">
    <property type="taxonomic scope" value="Archaea"/>
</dbReference>
<dbReference type="OrthoDB" id="242836at2157"/>
<sequence>MTDDNTPSGPNDATRSKSLSYELDADERPSEVVVHAVATLTDTPILDLDPLYHTVDPDHLDGMITGRKSSGTPTESSFSFHYHGCRVTMNQHTVRVQIDDD</sequence>
<dbReference type="EMBL" id="AOIB01000028">
    <property type="protein sequence ID" value="ELY56267.1"/>
    <property type="molecule type" value="Genomic_DNA"/>
</dbReference>
<feature type="compositionally biased region" description="Polar residues" evidence="1">
    <location>
        <begin position="1"/>
        <end position="19"/>
    </location>
</feature>
<dbReference type="STRING" id="1227497.C491_15007"/>
<organism evidence="3 4">
    <name type="scientific">Natronococcus amylolyticus DSM 10524</name>
    <dbReference type="NCBI Taxonomy" id="1227497"/>
    <lineage>
        <taxon>Archaea</taxon>
        <taxon>Methanobacteriati</taxon>
        <taxon>Methanobacteriota</taxon>
        <taxon>Stenosarchaea group</taxon>
        <taxon>Halobacteria</taxon>
        <taxon>Halobacteriales</taxon>
        <taxon>Natrialbaceae</taxon>
        <taxon>Natronococcus</taxon>
    </lineage>
</organism>
<dbReference type="Proteomes" id="UP000011688">
    <property type="component" value="Unassembled WGS sequence"/>
</dbReference>
<feature type="domain" description="Halobacterial output" evidence="2">
    <location>
        <begin position="26"/>
        <end position="96"/>
    </location>
</feature>
<dbReference type="AlphaFoldDB" id="L9X3S4"/>
<proteinExistence type="predicted"/>
<gene>
    <name evidence="3" type="ORF">C491_15007</name>
</gene>
<feature type="region of interest" description="Disordered" evidence="1">
    <location>
        <begin position="1"/>
        <end position="28"/>
    </location>
</feature>
<evidence type="ECO:0000313" key="4">
    <source>
        <dbReference type="Proteomes" id="UP000011688"/>
    </source>
</evidence>
<dbReference type="RefSeq" id="WP_005557616.1">
    <property type="nucleotide sequence ID" value="NZ_AOIB01000028.1"/>
</dbReference>
<protein>
    <recommendedName>
        <fullName evidence="2">Halobacterial output domain-containing protein</fullName>
    </recommendedName>
</protein>